<feature type="transmembrane region" description="Helical" evidence="5">
    <location>
        <begin position="20"/>
        <end position="43"/>
    </location>
</feature>
<dbReference type="NCBIfam" id="TIGR03062">
    <property type="entry name" value="pip_yhgE_Cterm"/>
    <property type="match status" value="1"/>
</dbReference>
<feature type="transmembrane region" description="Helical" evidence="5">
    <location>
        <begin position="817"/>
        <end position="840"/>
    </location>
</feature>
<dbReference type="NCBIfam" id="TIGR03061">
    <property type="entry name" value="pip_yhgE_Nterm"/>
    <property type="match status" value="1"/>
</dbReference>
<comment type="subcellular location">
    <subcellularLocation>
        <location evidence="1">Membrane</location>
        <topology evidence="1">Multi-pass membrane protein</topology>
    </subcellularLocation>
</comment>
<dbReference type="PANTHER" id="PTHR43077">
    <property type="entry name" value="TRANSPORT PERMEASE YVFS-RELATED"/>
    <property type="match status" value="1"/>
</dbReference>
<evidence type="ECO:0000256" key="2">
    <source>
        <dbReference type="ARBA" id="ARBA00022692"/>
    </source>
</evidence>
<keyword evidence="4 5" id="KW-0472">Membrane</keyword>
<dbReference type="GO" id="GO:0140359">
    <property type="term" value="F:ABC-type transporter activity"/>
    <property type="evidence" value="ECO:0007669"/>
    <property type="project" value="InterPro"/>
</dbReference>
<dbReference type="PANTHER" id="PTHR43077:SF5">
    <property type="entry name" value="PHAGE INFECTION PROTEIN"/>
    <property type="match status" value="1"/>
</dbReference>
<evidence type="ECO:0000256" key="1">
    <source>
        <dbReference type="ARBA" id="ARBA00004141"/>
    </source>
</evidence>
<organism evidence="7 8">
    <name type="scientific">Clostridium paridis</name>
    <dbReference type="NCBI Taxonomy" id="2803863"/>
    <lineage>
        <taxon>Bacteria</taxon>
        <taxon>Bacillati</taxon>
        <taxon>Bacillota</taxon>
        <taxon>Clostridia</taxon>
        <taxon>Eubacteriales</taxon>
        <taxon>Clostridiaceae</taxon>
        <taxon>Clostridium</taxon>
    </lineage>
</organism>
<dbReference type="Gene3D" id="3.40.1710.10">
    <property type="entry name" value="abc type-2 transporter like domain"/>
    <property type="match status" value="1"/>
</dbReference>
<feature type="transmembrane region" description="Helical" evidence="5">
    <location>
        <begin position="846"/>
        <end position="867"/>
    </location>
</feature>
<dbReference type="RefSeq" id="WP_202769075.1">
    <property type="nucleotide sequence ID" value="NZ_JAESWA010000027.1"/>
</dbReference>
<dbReference type="Pfam" id="PF12698">
    <property type="entry name" value="ABC2_membrane_3"/>
    <property type="match status" value="1"/>
</dbReference>
<keyword evidence="3 5" id="KW-1133">Transmembrane helix</keyword>
<dbReference type="AlphaFoldDB" id="A0A937FJR2"/>
<evidence type="ECO:0000256" key="5">
    <source>
        <dbReference type="SAM" id="Phobius"/>
    </source>
</evidence>
<feature type="transmembrane region" description="Helical" evidence="5">
    <location>
        <begin position="876"/>
        <end position="895"/>
    </location>
</feature>
<reference evidence="7" key="1">
    <citation type="submission" date="2021-01" db="EMBL/GenBank/DDBJ databases">
        <title>Genome public.</title>
        <authorList>
            <person name="Liu C."/>
            <person name="Sun Q."/>
        </authorList>
    </citation>
    <scope>NUCLEOTIDE SEQUENCE</scope>
    <source>
        <strain evidence="7">YIM B02565</strain>
    </source>
</reference>
<keyword evidence="2 5" id="KW-0812">Transmembrane</keyword>
<feature type="domain" description="ABC-2 type transporter transmembrane" evidence="6">
    <location>
        <begin position="616"/>
        <end position="949"/>
    </location>
</feature>
<evidence type="ECO:0000256" key="4">
    <source>
        <dbReference type="ARBA" id="ARBA00023136"/>
    </source>
</evidence>
<dbReference type="InterPro" id="IPR051328">
    <property type="entry name" value="T7SS_ABC-Transporter"/>
</dbReference>
<evidence type="ECO:0000256" key="3">
    <source>
        <dbReference type="ARBA" id="ARBA00022989"/>
    </source>
</evidence>
<evidence type="ECO:0000313" key="8">
    <source>
        <dbReference type="Proteomes" id="UP000623681"/>
    </source>
</evidence>
<dbReference type="InterPro" id="IPR013525">
    <property type="entry name" value="ABC2_TM"/>
</dbReference>
<dbReference type="InterPro" id="IPR017500">
    <property type="entry name" value="Phage_infect_YhgE_N"/>
</dbReference>
<accession>A0A937FJR2</accession>
<proteinExistence type="predicted"/>
<dbReference type="NCBIfam" id="TIGR03057">
    <property type="entry name" value="xxxLxxG_by_4"/>
    <property type="match status" value="2"/>
</dbReference>
<name>A0A937FJR2_9CLOT</name>
<dbReference type="EMBL" id="JAESWA010000027">
    <property type="protein sequence ID" value="MBL4933633.1"/>
    <property type="molecule type" value="Genomic_DNA"/>
</dbReference>
<feature type="transmembrane region" description="Helical" evidence="5">
    <location>
        <begin position="929"/>
        <end position="951"/>
    </location>
</feature>
<dbReference type="Proteomes" id="UP000623681">
    <property type="component" value="Unassembled WGS sequence"/>
</dbReference>
<evidence type="ECO:0000313" key="7">
    <source>
        <dbReference type="EMBL" id="MBL4933633.1"/>
    </source>
</evidence>
<dbReference type="InterPro" id="IPR023908">
    <property type="entry name" value="xxxLxxG_rpt"/>
</dbReference>
<protein>
    <submittedName>
        <fullName evidence="7">YhgE/Pip domain-containing protein</fullName>
    </submittedName>
</protein>
<feature type="transmembrane region" description="Helical" evidence="5">
    <location>
        <begin position="777"/>
        <end position="796"/>
    </location>
</feature>
<sequence length="969" mass="104624">MKFLKVAKEDLSSIYKNRFLRFAIAGIIIVPLLYSLLYLAAFWDPYSRMDKLPVAVVNLDAGATMDGKEVNYGKDITDELKDNKDMGWRFVSYQDAVDGTKGDKYYSMFVIPEDFSKNIVTAKDSTPVKADIIYTSNNRKNFLASQIGSKVEDKLKATINEKISKEYVKVTYENLDTVKSGMNDAADGSGKLADGLTTLKGNIPALEDGVNKLYDGSNQLNGGLAELNKNVSTINPAELVKISSYLTPENKDKITNIIATARQFENKDLSSLDKITPETINQVNKSFTDLQAVTNSNGLKVILSQPSIQKLVVQMNPNNPDGYQQIALRMQNVDKLLADATTLQGTLADLQGKIPKELLNADANAQLENLKVLTVAANNLQSASKLITNDDITKLSALLSNPSSVQALITKIETTNNQLKNINAGLDQMLKPLKDAGMTDDQAINALNTNIQGLINSIRTQAAAAASTNAPTIQVPTSSAALIAGSLTLTEGLLSNKALLTDASTQLTSLDTLVKSKAYVMAQNPNSVTALKNLLDNYNPTMTAINNEVPLLNSLGQLMTPDNIREINGLMANVGTLKTDIANNQDNLNLLMDVSRVSKDPSVKALIPKLMSVQTDINNAKPILSDLSSPQTMELLQNSPKYVGMVKGLQKDLKTNDQILAEANTAISQGKIEEAKALINGLPALTSGVSQLYDGSTQLKGGLGDLKGSVPELKDGVTKLSDGSNELSSKLKDGASDLDKGLVNTPDEMGTFISNPVNMDNKIIDEVKNYGTGFAPYFIPLSLWVGALMMFFVLSPKSKAEREGKKMSSISVVLGKYMTLGLIGMVQAILASLIVLALGLSPQNMALYFLFNMLMSLTFVAMIQFFITTLGDGGKLIAIVLLILQLTACAGTFPLEVVPNFFKVLNPYMPFTYAVKALREAISGTDVSVIAQCSGVFALISVVFVSLTIVFKKKGDFISDKIEEVKQAA</sequence>
<gene>
    <name evidence="7" type="ORF">JK634_17765</name>
</gene>
<evidence type="ECO:0000259" key="6">
    <source>
        <dbReference type="Pfam" id="PF12698"/>
    </source>
</evidence>
<dbReference type="InterPro" id="IPR017501">
    <property type="entry name" value="Phage_infect_YhgE_C"/>
</dbReference>
<keyword evidence="8" id="KW-1185">Reference proteome</keyword>
<comment type="caution">
    <text evidence="7">The sequence shown here is derived from an EMBL/GenBank/DDBJ whole genome shotgun (WGS) entry which is preliminary data.</text>
</comment>
<dbReference type="GO" id="GO:0016020">
    <property type="term" value="C:membrane"/>
    <property type="evidence" value="ECO:0007669"/>
    <property type="project" value="UniProtKB-SubCell"/>
</dbReference>